<evidence type="ECO:0008006" key="4">
    <source>
        <dbReference type="Google" id="ProtNLM"/>
    </source>
</evidence>
<evidence type="ECO:0000313" key="2">
    <source>
        <dbReference type="EnsemblPlants" id="Kaladp0620s0003.1.v1.1"/>
    </source>
</evidence>
<organism evidence="2 3">
    <name type="scientific">Kalanchoe fedtschenkoi</name>
    <name type="common">Lavender scallops</name>
    <name type="synonym">South American air plant</name>
    <dbReference type="NCBI Taxonomy" id="63787"/>
    <lineage>
        <taxon>Eukaryota</taxon>
        <taxon>Viridiplantae</taxon>
        <taxon>Streptophyta</taxon>
        <taxon>Embryophyta</taxon>
        <taxon>Tracheophyta</taxon>
        <taxon>Spermatophyta</taxon>
        <taxon>Magnoliopsida</taxon>
        <taxon>eudicotyledons</taxon>
        <taxon>Gunneridae</taxon>
        <taxon>Pentapetalae</taxon>
        <taxon>Saxifragales</taxon>
        <taxon>Crassulaceae</taxon>
        <taxon>Kalanchoe</taxon>
    </lineage>
</organism>
<name>A0A7N1A6Q0_KALFE</name>
<proteinExistence type="predicted"/>
<dbReference type="AlphaFoldDB" id="A0A7N1A6Q0"/>
<dbReference type="InterPro" id="IPR038765">
    <property type="entry name" value="Papain-like_cys_pep_sf"/>
</dbReference>
<sequence length="407" mass="47820">MSEPVETQVYWRDPRVHERIDEIERAVAKQNKQKDKGKGPMVTELPPQANVQKKRGSGITIREPTPMQEDSVTPHGDKLGRGHREKKPAITLHSPFIGRMVNVNEKISRDEDNVCDWIYTIRGTGSELYFAWRDVKVMRSEFESFSDGYHIKPFVVDAWSVVLNHRENLRSPQSPLRFYCTTVISSKCLLRRGKSTVQMDNEFNRNIDIDLRRFSHVKLLEIDMMFIPVLIEKHYYLIVFDLKTPCMELLDNNASSTSFARYNLWLETLWKSMVNFLKSRKHPKADLMLAVKPRVVLCPWKTKENLVDSGIYCMRHMEVYVGSWGESKWKEKLARDTTVKAENQLERLRAKYLFNIIMFEKNMVIMKVKEDCIAYSSKTLEEKNKFTEDEYALHRKRLEDALKDKTD</sequence>
<dbReference type="Gramene" id="Kaladp0620s0003.1.v1.1">
    <property type="protein sequence ID" value="Kaladp0620s0003.1.v1.1"/>
    <property type="gene ID" value="Kaladp0620s0003.v1.1"/>
</dbReference>
<evidence type="ECO:0000256" key="1">
    <source>
        <dbReference type="SAM" id="MobiDB-lite"/>
    </source>
</evidence>
<keyword evidence="3" id="KW-1185">Reference proteome</keyword>
<evidence type="ECO:0000313" key="3">
    <source>
        <dbReference type="Proteomes" id="UP000594263"/>
    </source>
</evidence>
<feature type="compositionally biased region" description="Basic and acidic residues" evidence="1">
    <location>
        <begin position="27"/>
        <end position="38"/>
    </location>
</feature>
<reference evidence="2" key="1">
    <citation type="submission" date="2021-01" db="UniProtKB">
        <authorList>
            <consortium name="EnsemblPlants"/>
        </authorList>
    </citation>
    <scope>IDENTIFICATION</scope>
</reference>
<dbReference type="SUPFAM" id="SSF54001">
    <property type="entry name" value="Cysteine proteinases"/>
    <property type="match status" value="1"/>
</dbReference>
<feature type="region of interest" description="Disordered" evidence="1">
    <location>
        <begin position="27"/>
        <end position="83"/>
    </location>
</feature>
<dbReference type="EnsemblPlants" id="Kaladp0620s0003.1.v1.1">
    <property type="protein sequence ID" value="Kaladp0620s0003.1.v1.1"/>
    <property type="gene ID" value="Kaladp0620s0003.v1.1"/>
</dbReference>
<accession>A0A7N1A6Q0</accession>
<dbReference type="Proteomes" id="UP000594263">
    <property type="component" value="Unplaced"/>
</dbReference>
<dbReference type="OMA" id="YLEMTSH"/>
<dbReference type="Gene3D" id="3.40.395.10">
    <property type="entry name" value="Adenoviral Proteinase, Chain A"/>
    <property type="match status" value="1"/>
</dbReference>
<protein>
    <recommendedName>
        <fullName evidence="4">Ubiquitin-like protease family profile domain-containing protein</fullName>
    </recommendedName>
</protein>